<keyword evidence="10" id="KW-0393">Immunoglobulin domain</keyword>
<evidence type="ECO:0000256" key="12">
    <source>
        <dbReference type="SAM" id="MobiDB-lite"/>
    </source>
</evidence>
<dbReference type="GO" id="GO:0007155">
    <property type="term" value="P:cell adhesion"/>
    <property type="evidence" value="ECO:0007669"/>
    <property type="project" value="UniProtKB-KW"/>
</dbReference>
<dbReference type="InterPro" id="IPR036179">
    <property type="entry name" value="Ig-like_dom_sf"/>
</dbReference>
<keyword evidence="16" id="KW-1185">Reference proteome</keyword>
<dbReference type="InterPro" id="IPR013106">
    <property type="entry name" value="Ig_V-set"/>
</dbReference>
<name>A0A7J7EMT3_DICBM</name>
<evidence type="ECO:0000256" key="10">
    <source>
        <dbReference type="ARBA" id="ARBA00023319"/>
    </source>
</evidence>
<keyword evidence="8" id="KW-1015">Disulfide bond</keyword>
<feature type="chain" id="PRO_5029793993" description="Ig-like domain-containing protein" evidence="13">
    <location>
        <begin position="18"/>
        <end position="398"/>
    </location>
</feature>
<dbReference type="InterPro" id="IPR051036">
    <property type="entry name" value="SIGLEC"/>
</dbReference>
<dbReference type="InterPro" id="IPR007110">
    <property type="entry name" value="Ig-like_dom"/>
</dbReference>
<dbReference type="GO" id="GO:0005886">
    <property type="term" value="C:plasma membrane"/>
    <property type="evidence" value="ECO:0007669"/>
    <property type="project" value="TreeGrafter"/>
</dbReference>
<dbReference type="Gene3D" id="2.60.40.10">
    <property type="entry name" value="Immunoglobulins"/>
    <property type="match status" value="2"/>
</dbReference>
<dbReference type="InterPro" id="IPR013783">
    <property type="entry name" value="Ig-like_fold"/>
</dbReference>
<keyword evidence="9" id="KW-0325">Glycoprotein</keyword>
<keyword evidence="5" id="KW-0130">Cell adhesion</keyword>
<proteinExistence type="inferred from homology"/>
<dbReference type="FunFam" id="2.60.40.10:FF:000829">
    <property type="entry name" value="Sialic acid-binding Ig-like lectin 8"/>
    <property type="match status" value="1"/>
</dbReference>
<comment type="caution">
    <text evidence="15">The sequence shown here is derived from an EMBL/GenBank/DDBJ whole genome shotgun (WGS) entry which is preliminary data.</text>
</comment>
<feature type="signal peptide" evidence="13">
    <location>
        <begin position="1"/>
        <end position="17"/>
    </location>
</feature>
<feature type="compositionally biased region" description="Basic and acidic residues" evidence="12">
    <location>
        <begin position="338"/>
        <end position="348"/>
    </location>
</feature>
<evidence type="ECO:0000313" key="16">
    <source>
        <dbReference type="Proteomes" id="UP000551758"/>
    </source>
</evidence>
<evidence type="ECO:0000313" key="15">
    <source>
        <dbReference type="EMBL" id="KAF5917095.1"/>
    </source>
</evidence>
<evidence type="ECO:0000256" key="11">
    <source>
        <dbReference type="ARBA" id="ARBA00038361"/>
    </source>
</evidence>
<dbReference type="PANTHER" id="PTHR12035">
    <property type="entry name" value="SIALIC ACID BINDING IMMUNOGLOBULIN-LIKE LECTIN"/>
    <property type="match status" value="1"/>
</dbReference>
<evidence type="ECO:0000259" key="14">
    <source>
        <dbReference type="PROSITE" id="PS50835"/>
    </source>
</evidence>
<dbReference type="SMART" id="SM00409">
    <property type="entry name" value="IG"/>
    <property type="match status" value="1"/>
</dbReference>
<comment type="similarity">
    <text evidence="11">Belongs to the immunoglobulin superfamily. SIGLEC (sialic acid binding Ig-like lectin) family.</text>
</comment>
<evidence type="ECO:0000256" key="1">
    <source>
        <dbReference type="ARBA" id="ARBA00004479"/>
    </source>
</evidence>
<dbReference type="EMBL" id="JACDTQ010002604">
    <property type="protein sequence ID" value="KAF5917095.1"/>
    <property type="molecule type" value="Genomic_DNA"/>
</dbReference>
<evidence type="ECO:0000256" key="9">
    <source>
        <dbReference type="ARBA" id="ARBA00023180"/>
    </source>
</evidence>
<dbReference type="SUPFAM" id="SSF48726">
    <property type="entry name" value="Immunoglobulin"/>
    <property type="match status" value="1"/>
</dbReference>
<keyword evidence="4" id="KW-0430">Lectin</keyword>
<dbReference type="AlphaFoldDB" id="A0A7J7EMT3"/>
<keyword evidence="2" id="KW-0812">Transmembrane</keyword>
<evidence type="ECO:0000256" key="2">
    <source>
        <dbReference type="ARBA" id="ARBA00022692"/>
    </source>
</evidence>
<reference evidence="15 16" key="1">
    <citation type="journal article" date="2020" name="Mol. Biol. Evol.">
        <title>Interspecific Gene Flow and the Evolution of Specialization in Black and White Rhinoceros.</title>
        <authorList>
            <person name="Moodley Y."/>
            <person name="Westbury M.V."/>
            <person name="Russo I.M."/>
            <person name="Gopalakrishnan S."/>
            <person name="Rakotoarivelo A."/>
            <person name="Olsen R.A."/>
            <person name="Prost S."/>
            <person name="Tunstall T."/>
            <person name="Ryder O.A."/>
            <person name="Dalen L."/>
            <person name="Bruford M.W."/>
        </authorList>
    </citation>
    <scope>NUCLEOTIDE SEQUENCE [LARGE SCALE GENOMIC DNA]</scope>
    <source>
        <strain evidence="15">SBR-YM</strain>
        <tissue evidence="15">Skin</tissue>
    </source>
</reference>
<feature type="domain" description="Ig-like" evidence="14">
    <location>
        <begin position="9"/>
        <end position="112"/>
    </location>
</feature>
<evidence type="ECO:0000256" key="7">
    <source>
        <dbReference type="ARBA" id="ARBA00023136"/>
    </source>
</evidence>
<evidence type="ECO:0000256" key="8">
    <source>
        <dbReference type="ARBA" id="ARBA00023157"/>
    </source>
</evidence>
<dbReference type="GO" id="GO:0030246">
    <property type="term" value="F:carbohydrate binding"/>
    <property type="evidence" value="ECO:0007669"/>
    <property type="project" value="UniProtKB-KW"/>
</dbReference>
<dbReference type="Pfam" id="PF07686">
    <property type="entry name" value="V-set"/>
    <property type="match status" value="1"/>
</dbReference>
<dbReference type="PANTHER" id="PTHR12035:SF123">
    <property type="entry name" value="IG-LIKE DOMAIN-CONTAINING PROTEIN"/>
    <property type="match status" value="1"/>
</dbReference>
<dbReference type="Proteomes" id="UP000551758">
    <property type="component" value="Unassembled WGS sequence"/>
</dbReference>
<sequence length="398" mass="44474">MSLLLLLLPLLWAGSLAQDGRFWLRVQESVTVEEGLCISVPCTFSHPRDYKTDSASTHGSWFREGDDKDQDALVATRNPDRGVQEETQGRFHLLGDPGTYDCSLDIRDARMRDSGTYFFRVERGSYVRYSYKDNLLSVHVTALTQTPDIYIQETLESGHTKNITCAVPWAYAPQNLTISRFRKEGTGPVAEVVLVTIGELANEILQGEDVEARWRCGGCKHQSRLIPQKIPNMLPGHIANSPVTAALKPIITGQMLRTLRIRDAATAAAPAVGSLAQYKKYQLEVQESMTAQKHLCVSVPCTFSHPRDKWTDSAPAHRYLFWEGVNIHKGTPVATNDPDQKMQEETQGRFRPGSLGTLRPTTAPWLSEMSGGGTRENTFFEWIEEGKNGITNLTSLYM</sequence>
<dbReference type="PROSITE" id="PS50835">
    <property type="entry name" value="IG_LIKE"/>
    <property type="match status" value="1"/>
</dbReference>
<dbReference type="CDD" id="cd05712">
    <property type="entry name" value="IgV_CD33"/>
    <property type="match status" value="1"/>
</dbReference>
<dbReference type="InterPro" id="IPR003599">
    <property type="entry name" value="Ig_sub"/>
</dbReference>
<evidence type="ECO:0000256" key="4">
    <source>
        <dbReference type="ARBA" id="ARBA00022734"/>
    </source>
</evidence>
<keyword evidence="7" id="KW-0472">Membrane</keyword>
<feature type="region of interest" description="Disordered" evidence="12">
    <location>
        <begin position="331"/>
        <end position="371"/>
    </location>
</feature>
<evidence type="ECO:0000256" key="5">
    <source>
        <dbReference type="ARBA" id="ARBA00022889"/>
    </source>
</evidence>
<protein>
    <recommendedName>
        <fullName evidence="14">Ig-like domain-containing protein</fullName>
    </recommendedName>
</protein>
<comment type="subcellular location">
    <subcellularLocation>
        <location evidence="1">Membrane</location>
        <topology evidence="1">Single-pass type I membrane protein</topology>
    </subcellularLocation>
</comment>
<gene>
    <name evidence="15" type="ORF">HPG69_014022</name>
</gene>
<evidence type="ECO:0000256" key="6">
    <source>
        <dbReference type="ARBA" id="ARBA00022989"/>
    </source>
</evidence>
<evidence type="ECO:0000256" key="3">
    <source>
        <dbReference type="ARBA" id="ARBA00022729"/>
    </source>
</evidence>
<accession>A0A7J7EMT3</accession>
<dbReference type="GO" id="GO:0033691">
    <property type="term" value="F:sialic acid binding"/>
    <property type="evidence" value="ECO:0007669"/>
    <property type="project" value="TreeGrafter"/>
</dbReference>
<keyword evidence="6" id="KW-1133">Transmembrane helix</keyword>
<organism evidence="15 16">
    <name type="scientific">Diceros bicornis minor</name>
    <name type="common">South-central black rhinoceros</name>
    <dbReference type="NCBI Taxonomy" id="77932"/>
    <lineage>
        <taxon>Eukaryota</taxon>
        <taxon>Metazoa</taxon>
        <taxon>Chordata</taxon>
        <taxon>Craniata</taxon>
        <taxon>Vertebrata</taxon>
        <taxon>Euteleostomi</taxon>
        <taxon>Mammalia</taxon>
        <taxon>Eutheria</taxon>
        <taxon>Laurasiatheria</taxon>
        <taxon>Perissodactyla</taxon>
        <taxon>Rhinocerotidae</taxon>
        <taxon>Diceros</taxon>
    </lineage>
</organism>
<keyword evidence="3 13" id="KW-0732">Signal</keyword>
<evidence type="ECO:0000256" key="13">
    <source>
        <dbReference type="SAM" id="SignalP"/>
    </source>
</evidence>